<dbReference type="Gene3D" id="3.50.50.60">
    <property type="entry name" value="FAD/NAD(P)-binding domain"/>
    <property type="match status" value="1"/>
</dbReference>
<keyword evidence="4" id="KW-0560">Oxidoreductase</keyword>
<name>A0AAE0IG41_9PEZI</name>
<evidence type="ECO:0000256" key="1">
    <source>
        <dbReference type="ARBA" id="ARBA00009183"/>
    </source>
</evidence>
<dbReference type="PRINTS" id="PR00469">
    <property type="entry name" value="PNDRDTASEII"/>
</dbReference>
<comment type="caution">
    <text evidence="6">The sequence shown here is derived from an EMBL/GenBank/DDBJ whole genome shotgun (WGS) entry which is preliminary data.</text>
</comment>
<organism evidence="6 7">
    <name type="scientific">Cercophora scortea</name>
    <dbReference type="NCBI Taxonomy" id="314031"/>
    <lineage>
        <taxon>Eukaryota</taxon>
        <taxon>Fungi</taxon>
        <taxon>Dikarya</taxon>
        <taxon>Ascomycota</taxon>
        <taxon>Pezizomycotina</taxon>
        <taxon>Sordariomycetes</taxon>
        <taxon>Sordariomycetidae</taxon>
        <taxon>Sordariales</taxon>
        <taxon>Lasiosphaeriaceae</taxon>
        <taxon>Cercophora</taxon>
    </lineage>
</organism>
<dbReference type="PRINTS" id="PR00368">
    <property type="entry name" value="FADPNR"/>
</dbReference>
<dbReference type="GO" id="GO:0050661">
    <property type="term" value="F:NADP binding"/>
    <property type="evidence" value="ECO:0007669"/>
    <property type="project" value="InterPro"/>
</dbReference>
<keyword evidence="5" id="KW-0812">Transmembrane</keyword>
<dbReference type="InterPro" id="IPR020946">
    <property type="entry name" value="Flavin_mOase-like"/>
</dbReference>
<dbReference type="PANTHER" id="PTHR23023">
    <property type="entry name" value="DIMETHYLANILINE MONOOXYGENASE"/>
    <property type="match status" value="1"/>
</dbReference>
<keyword evidence="7" id="KW-1185">Reference proteome</keyword>
<keyword evidence="5" id="KW-1133">Transmembrane helix</keyword>
<dbReference type="AlphaFoldDB" id="A0AAE0IG41"/>
<evidence type="ECO:0000256" key="2">
    <source>
        <dbReference type="ARBA" id="ARBA00022630"/>
    </source>
</evidence>
<evidence type="ECO:0000256" key="5">
    <source>
        <dbReference type="SAM" id="Phobius"/>
    </source>
</evidence>
<dbReference type="SUPFAM" id="SSF51905">
    <property type="entry name" value="FAD/NAD(P)-binding domain"/>
    <property type="match status" value="1"/>
</dbReference>
<dbReference type="EMBL" id="JAUEPO010000004">
    <property type="protein sequence ID" value="KAK3324490.1"/>
    <property type="molecule type" value="Genomic_DNA"/>
</dbReference>
<feature type="transmembrane region" description="Helical" evidence="5">
    <location>
        <begin position="442"/>
        <end position="465"/>
    </location>
</feature>
<evidence type="ECO:0000256" key="3">
    <source>
        <dbReference type="ARBA" id="ARBA00022827"/>
    </source>
</evidence>
<dbReference type="GO" id="GO:0004499">
    <property type="term" value="F:N,N-dimethylaniline monooxygenase activity"/>
    <property type="evidence" value="ECO:0007669"/>
    <property type="project" value="InterPro"/>
</dbReference>
<comment type="similarity">
    <text evidence="1">Belongs to the FMO family.</text>
</comment>
<feature type="transmembrane region" description="Helical" evidence="5">
    <location>
        <begin position="477"/>
        <end position="494"/>
    </location>
</feature>
<evidence type="ECO:0000256" key="4">
    <source>
        <dbReference type="ARBA" id="ARBA00023002"/>
    </source>
</evidence>
<protein>
    <submittedName>
        <fullName evidence="6">Uncharacterized protein</fullName>
    </submittedName>
</protein>
<dbReference type="Proteomes" id="UP001286456">
    <property type="component" value="Unassembled WGS sequence"/>
</dbReference>
<keyword evidence="2" id="KW-0285">Flavoprotein</keyword>
<reference evidence="6" key="1">
    <citation type="journal article" date="2023" name="Mol. Phylogenet. Evol.">
        <title>Genome-scale phylogeny and comparative genomics of the fungal order Sordariales.</title>
        <authorList>
            <person name="Hensen N."/>
            <person name="Bonometti L."/>
            <person name="Westerberg I."/>
            <person name="Brannstrom I.O."/>
            <person name="Guillou S."/>
            <person name="Cros-Aarteil S."/>
            <person name="Calhoun S."/>
            <person name="Haridas S."/>
            <person name="Kuo A."/>
            <person name="Mondo S."/>
            <person name="Pangilinan J."/>
            <person name="Riley R."/>
            <person name="LaButti K."/>
            <person name="Andreopoulos B."/>
            <person name="Lipzen A."/>
            <person name="Chen C."/>
            <person name="Yan M."/>
            <person name="Daum C."/>
            <person name="Ng V."/>
            <person name="Clum A."/>
            <person name="Steindorff A."/>
            <person name="Ohm R.A."/>
            <person name="Martin F."/>
            <person name="Silar P."/>
            <person name="Natvig D.O."/>
            <person name="Lalanne C."/>
            <person name="Gautier V."/>
            <person name="Ament-Velasquez S.L."/>
            <person name="Kruys A."/>
            <person name="Hutchinson M.I."/>
            <person name="Powell A.J."/>
            <person name="Barry K."/>
            <person name="Miller A.N."/>
            <person name="Grigoriev I.V."/>
            <person name="Debuchy R."/>
            <person name="Gladieux P."/>
            <person name="Hiltunen Thoren M."/>
            <person name="Johannesson H."/>
        </authorList>
    </citation>
    <scope>NUCLEOTIDE SEQUENCE</scope>
    <source>
        <strain evidence="6">SMH4131-1</strain>
    </source>
</reference>
<keyword evidence="3" id="KW-0274">FAD</keyword>
<accession>A0AAE0IG41</accession>
<dbReference type="Pfam" id="PF00743">
    <property type="entry name" value="FMO-like"/>
    <property type="match status" value="1"/>
</dbReference>
<reference evidence="6" key="2">
    <citation type="submission" date="2023-06" db="EMBL/GenBank/DDBJ databases">
        <authorList>
            <consortium name="Lawrence Berkeley National Laboratory"/>
            <person name="Haridas S."/>
            <person name="Hensen N."/>
            <person name="Bonometti L."/>
            <person name="Westerberg I."/>
            <person name="Brannstrom I.O."/>
            <person name="Guillou S."/>
            <person name="Cros-Aarteil S."/>
            <person name="Calhoun S."/>
            <person name="Kuo A."/>
            <person name="Mondo S."/>
            <person name="Pangilinan J."/>
            <person name="Riley R."/>
            <person name="Labutti K."/>
            <person name="Andreopoulos B."/>
            <person name="Lipzen A."/>
            <person name="Chen C."/>
            <person name="Yanf M."/>
            <person name="Daum C."/>
            <person name="Ng V."/>
            <person name="Clum A."/>
            <person name="Steindorff A."/>
            <person name="Ohm R."/>
            <person name="Martin F."/>
            <person name="Silar P."/>
            <person name="Natvig D."/>
            <person name="Lalanne C."/>
            <person name="Gautier V."/>
            <person name="Ament-Velasquez S.L."/>
            <person name="Kruys A."/>
            <person name="Hutchinson M.I."/>
            <person name="Powell A.J."/>
            <person name="Barry K."/>
            <person name="Miller A.N."/>
            <person name="Grigoriev I.V."/>
            <person name="Debuchy R."/>
            <person name="Gladieux P."/>
            <person name="Thoren M.H."/>
            <person name="Johannesson H."/>
        </authorList>
    </citation>
    <scope>NUCLEOTIDE SEQUENCE</scope>
    <source>
        <strain evidence="6">SMH4131-1</strain>
    </source>
</reference>
<dbReference type="InterPro" id="IPR050346">
    <property type="entry name" value="FMO-like"/>
</dbReference>
<gene>
    <name evidence="6" type="ORF">B0T19DRAFT_231364</name>
</gene>
<evidence type="ECO:0000313" key="7">
    <source>
        <dbReference type="Proteomes" id="UP001286456"/>
    </source>
</evidence>
<dbReference type="GO" id="GO:0050660">
    <property type="term" value="F:flavin adenine dinucleotide binding"/>
    <property type="evidence" value="ECO:0007669"/>
    <property type="project" value="InterPro"/>
</dbReference>
<proteinExistence type="inferred from homology"/>
<dbReference type="InterPro" id="IPR036188">
    <property type="entry name" value="FAD/NAD-bd_sf"/>
</dbReference>
<evidence type="ECO:0000313" key="6">
    <source>
        <dbReference type="EMBL" id="KAK3324490.1"/>
    </source>
</evidence>
<sequence>MAPQSRSRLANPILHPFVFIYQLMQWLIDKILSPKPPNPNTRLIRPKVAVIGGGITGVTSAAHCVGHGFDVTIFEAGTEDNIGGIWTKVNNTSGLQIHSLMYRFHPSVSWSEGYPNRQQIVSQVRQLWKRYGLDARTKFNTKVDKVYQDDRGRWLINDPSNGHFDGVIAAIGTCGAPKLPNMPAMDAFTGEIYHSSALTGKTAQNKRVIIIGGGASAVEALEFASAQDAAKTTILARSDKWIIPRNAICDMLLALNIFGQETLLSWIPELLLRKLFYRDLEDLAPPAGKGIFTETPMVNSDVMAKLRSGATEWLRCDIEKFTADGVRVNKRARGVQPLGPGEEMLVEGDIVIMATGYERPALSFLPDSCNEKPYAAPNWYLQTFPPKHPSISCINCTYMNAIGTVGNWHIGIYTRILLMFLVDPLTRPRPFWMERWIDMTRLLKAASPVGPFEFFTYLELVWWFAFCVAINPFRWKWALFVFFGVGSVLPMHVVEAENKMRNGLGAGEEESADVGIGF</sequence>
<keyword evidence="5" id="KW-0472">Membrane</keyword>